<reference evidence="1" key="1">
    <citation type="submission" date="2023-07" db="EMBL/GenBank/DDBJ databases">
        <title>Fictibacillus sp. isolated from freshwater pond.</title>
        <authorList>
            <person name="Kirdat K."/>
            <person name="Bhat A."/>
            <person name="Mourya A."/>
            <person name="Yadav A."/>
        </authorList>
    </citation>
    <scope>NUCLEOTIDE SEQUENCE</scope>
    <source>
        <strain evidence="1">NE201</strain>
    </source>
</reference>
<keyword evidence="2" id="KW-1185">Reference proteome</keyword>
<evidence type="ECO:0000313" key="2">
    <source>
        <dbReference type="Proteomes" id="UP001172721"/>
    </source>
</evidence>
<comment type="caution">
    <text evidence="1">The sequence shown here is derived from an EMBL/GenBank/DDBJ whole genome shotgun (WGS) entry which is preliminary data.</text>
</comment>
<proteinExistence type="predicted"/>
<name>A0ABT8I157_9BACL</name>
<protein>
    <submittedName>
        <fullName evidence="1">Atypical membrane-integrating protein (Mistic protein)</fullName>
    </submittedName>
</protein>
<dbReference type="Gene3D" id="1.10.220.90">
    <property type="entry name" value="Mistic"/>
    <property type="match status" value="1"/>
</dbReference>
<organism evidence="1 2">
    <name type="scientific">Fictibacillus fluitans</name>
    <dbReference type="NCBI Taxonomy" id="3058422"/>
    <lineage>
        <taxon>Bacteria</taxon>
        <taxon>Bacillati</taxon>
        <taxon>Bacillota</taxon>
        <taxon>Bacilli</taxon>
        <taxon>Bacillales</taxon>
        <taxon>Fictibacillaceae</taxon>
        <taxon>Fictibacillus</taxon>
    </lineage>
</organism>
<accession>A0ABT8I157</accession>
<dbReference type="InterPro" id="IPR021078">
    <property type="entry name" value="Membrane-integrating_Mistic"/>
</dbReference>
<dbReference type="Pfam" id="PF11458">
    <property type="entry name" value="Mistic"/>
    <property type="match status" value="1"/>
</dbReference>
<evidence type="ECO:0000313" key="1">
    <source>
        <dbReference type="EMBL" id="MDN4526764.1"/>
    </source>
</evidence>
<dbReference type="InterPro" id="IPR038193">
    <property type="entry name" value="Mistic_sf"/>
</dbReference>
<dbReference type="Proteomes" id="UP001172721">
    <property type="component" value="Unassembled WGS sequence"/>
</dbReference>
<dbReference type="EMBL" id="JAUHTR010000014">
    <property type="protein sequence ID" value="MDN4526764.1"/>
    <property type="molecule type" value="Genomic_DNA"/>
</dbReference>
<sequence>MKLNKKSKKLYSDAIDRMQEGLEAMIDLYNEAEDDIPLINFEKEVQEEIEKAKNKYGGAFIDDKINAIVKEVLSFLPPDKQE</sequence>
<gene>
    <name evidence="1" type="ORF">QYB97_19945</name>
</gene>